<proteinExistence type="predicted"/>
<reference evidence="2 3" key="1">
    <citation type="journal article" date="2016" name="Sci. Rep.">
        <title>The genome sequence of the outbreeding globe artichoke constructed de novo incorporating a phase-aware low-pass sequencing strategy of F1 progeny.</title>
        <authorList>
            <person name="Scaglione D."/>
            <person name="Reyes-Chin-Wo S."/>
            <person name="Acquadro A."/>
            <person name="Froenicke L."/>
            <person name="Portis E."/>
            <person name="Beitel C."/>
            <person name="Tirone M."/>
            <person name="Mauro R."/>
            <person name="Lo Monaco A."/>
            <person name="Mauromicale G."/>
            <person name="Faccioli P."/>
            <person name="Cattivelli L."/>
            <person name="Rieseberg L."/>
            <person name="Michelmore R."/>
            <person name="Lanteri S."/>
        </authorList>
    </citation>
    <scope>NUCLEOTIDE SEQUENCE [LARGE SCALE GENOMIC DNA]</scope>
    <source>
        <strain evidence="2">2C</strain>
    </source>
</reference>
<evidence type="ECO:0000256" key="1">
    <source>
        <dbReference type="SAM" id="MobiDB-lite"/>
    </source>
</evidence>
<dbReference type="Proteomes" id="UP000243975">
    <property type="component" value="Unassembled WGS sequence"/>
</dbReference>
<protein>
    <submittedName>
        <fullName evidence="2">Uncharacterized protein</fullName>
    </submittedName>
</protein>
<gene>
    <name evidence="2" type="ORF">Ccrd_010321</name>
</gene>
<feature type="region of interest" description="Disordered" evidence="1">
    <location>
        <begin position="19"/>
        <end position="50"/>
    </location>
</feature>
<accession>A0A103YLC1</accession>
<dbReference type="STRING" id="59895.A0A103YLC1"/>
<evidence type="ECO:0000313" key="2">
    <source>
        <dbReference type="EMBL" id="KVI11270.1"/>
    </source>
</evidence>
<evidence type="ECO:0000313" key="3">
    <source>
        <dbReference type="Proteomes" id="UP000243975"/>
    </source>
</evidence>
<dbReference type="AlphaFoldDB" id="A0A103YLC1"/>
<dbReference type="EMBL" id="LEKV01000512">
    <property type="protein sequence ID" value="KVI11270.1"/>
    <property type="molecule type" value="Genomic_DNA"/>
</dbReference>
<keyword evidence="3" id="KW-1185">Reference proteome</keyword>
<comment type="caution">
    <text evidence="2">The sequence shown here is derived from an EMBL/GenBank/DDBJ whole genome shotgun (WGS) entry which is preliminary data.</text>
</comment>
<dbReference type="Gramene" id="KVI11270">
    <property type="protein sequence ID" value="KVI11270"/>
    <property type="gene ID" value="Ccrd_010321"/>
</dbReference>
<feature type="compositionally biased region" description="Polar residues" evidence="1">
    <location>
        <begin position="19"/>
        <end position="31"/>
    </location>
</feature>
<name>A0A103YLC1_CYNCS</name>
<organism evidence="2 3">
    <name type="scientific">Cynara cardunculus var. scolymus</name>
    <name type="common">Globe artichoke</name>
    <name type="synonym">Cynara scolymus</name>
    <dbReference type="NCBI Taxonomy" id="59895"/>
    <lineage>
        <taxon>Eukaryota</taxon>
        <taxon>Viridiplantae</taxon>
        <taxon>Streptophyta</taxon>
        <taxon>Embryophyta</taxon>
        <taxon>Tracheophyta</taxon>
        <taxon>Spermatophyta</taxon>
        <taxon>Magnoliopsida</taxon>
        <taxon>eudicotyledons</taxon>
        <taxon>Gunneridae</taxon>
        <taxon>Pentapetalae</taxon>
        <taxon>asterids</taxon>
        <taxon>campanulids</taxon>
        <taxon>Asterales</taxon>
        <taxon>Asteraceae</taxon>
        <taxon>Carduoideae</taxon>
        <taxon>Cardueae</taxon>
        <taxon>Carduinae</taxon>
        <taxon>Cynara</taxon>
    </lineage>
</organism>
<sequence length="104" mass="11931">MTYFTNMNRSRHCYHIKTSNATNKGTSNPTDFNALPEGVAGFGPVGRPIPPHREPLLHRRHQNHNRACQQDGTQRPIYVSVMDRFNVQSSYHLKDEEDFPPLSV</sequence>